<dbReference type="Proteomes" id="UP001610432">
    <property type="component" value="Unassembled WGS sequence"/>
</dbReference>
<comment type="caution">
    <text evidence="2">The sequence shown here is derived from an EMBL/GenBank/DDBJ whole genome shotgun (WGS) entry which is preliminary data.</text>
</comment>
<organism evidence="2 3">
    <name type="scientific">Aspergillus lucknowensis</name>
    <dbReference type="NCBI Taxonomy" id="176173"/>
    <lineage>
        <taxon>Eukaryota</taxon>
        <taxon>Fungi</taxon>
        <taxon>Dikarya</taxon>
        <taxon>Ascomycota</taxon>
        <taxon>Pezizomycotina</taxon>
        <taxon>Eurotiomycetes</taxon>
        <taxon>Eurotiomycetidae</taxon>
        <taxon>Eurotiales</taxon>
        <taxon>Aspergillaceae</taxon>
        <taxon>Aspergillus</taxon>
        <taxon>Aspergillus subgen. Nidulantes</taxon>
    </lineage>
</organism>
<dbReference type="RefSeq" id="XP_070891683.1">
    <property type="nucleotide sequence ID" value="XM_071027754.1"/>
</dbReference>
<evidence type="ECO:0000313" key="3">
    <source>
        <dbReference type="Proteomes" id="UP001610432"/>
    </source>
</evidence>
<keyword evidence="1" id="KW-0732">Signal</keyword>
<proteinExistence type="predicted"/>
<accession>A0ABR4M7W5</accession>
<keyword evidence="3" id="KW-1185">Reference proteome</keyword>
<sequence>MLLPTAFTMLLLTLLTTSSPASSTPTNAMPKSAVRLATDPSNPALTWYVSSFETGCSPGGCVYSFNIAGVASANTPGFNTTCNGTSVEKDYVECKDKGVLSQLVPAQYPNWTVKAQHRWRKGEWEQYYAYGEKNVTAEAENFTIRVGEVYGVA</sequence>
<gene>
    <name evidence="2" type="ORF">BJX67DRAFT_340169</name>
</gene>
<feature type="signal peptide" evidence="1">
    <location>
        <begin position="1"/>
        <end position="23"/>
    </location>
</feature>
<feature type="chain" id="PRO_5047290590" evidence="1">
    <location>
        <begin position="24"/>
        <end position="153"/>
    </location>
</feature>
<reference evidence="2 3" key="1">
    <citation type="submission" date="2024-07" db="EMBL/GenBank/DDBJ databases">
        <title>Section-level genome sequencing and comparative genomics of Aspergillus sections Usti and Cavernicolus.</title>
        <authorList>
            <consortium name="Lawrence Berkeley National Laboratory"/>
            <person name="Nybo J.L."/>
            <person name="Vesth T.C."/>
            <person name="Theobald S."/>
            <person name="Frisvad J.C."/>
            <person name="Larsen T.O."/>
            <person name="Kjaerboelling I."/>
            <person name="Rothschild-Mancinelli K."/>
            <person name="Lyhne E.K."/>
            <person name="Kogle M.E."/>
            <person name="Barry K."/>
            <person name="Clum A."/>
            <person name="Na H."/>
            <person name="Ledsgaard L."/>
            <person name="Lin J."/>
            <person name="Lipzen A."/>
            <person name="Kuo A."/>
            <person name="Riley R."/>
            <person name="Mondo S."/>
            <person name="Labutti K."/>
            <person name="Haridas S."/>
            <person name="Pangalinan J."/>
            <person name="Salamov A.A."/>
            <person name="Simmons B.A."/>
            <person name="Magnuson J.K."/>
            <person name="Chen J."/>
            <person name="Drula E."/>
            <person name="Henrissat B."/>
            <person name="Wiebenga A."/>
            <person name="Lubbers R.J."/>
            <person name="Gomes A.C."/>
            <person name="Macurrencykelacurrency M.R."/>
            <person name="Stajich J."/>
            <person name="Grigoriev I.V."/>
            <person name="Mortensen U.H."/>
            <person name="De Vries R.P."/>
            <person name="Baker S.E."/>
            <person name="Andersen M.R."/>
        </authorList>
    </citation>
    <scope>NUCLEOTIDE SEQUENCE [LARGE SCALE GENOMIC DNA]</scope>
    <source>
        <strain evidence="2 3">CBS 449.75</strain>
    </source>
</reference>
<dbReference type="EMBL" id="JBFXLQ010000001">
    <property type="protein sequence ID" value="KAL2872705.1"/>
    <property type="molecule type" value="Genomic_DNA"/>
</dbReference>
<name>A0ABR4M7W5_9EURO</name>
<evidence type="ECO:0000313" key="2">
    <source>
        <dbReference type="EMBL" id="KAL2872705.1"/>
    </source>
</evidence>
<dbReference type="GeneID" id="98142826"/>
<protein>
    <submittedName>
        <fullName evidence="2">Uncharacterized protein</fullName>
    </submittedName>
</protein>
<evidence type="ECO:0000256" key="1">
    <source>
        <dbReference type="SAM" id="SignalP"/>
    </source>
</evidence>